<evidence type="ECO:0000313" key="5">
    <source>
        <dbReference type="EMBL" id="MDJ1481945.1"/>
    </source>
</evidence>
<dbReference type="InterPro" id="IPR014710">
    <property type="entry name" value="RmlC-like_jellyroll"/>
</dbReference>
<proteinExistence type="predicted"/>
<dbReference type="Gene3D" id="1.10.10.60">
    <property type="entry name" value="Homeodomain-like"/>
    <property type="match status" value="2"/>
</dbReference>
<dbReference type="InterPro" id="IPR018062">
    <property type="entry name" value="HTH_AraC-typ_CS"/>
</dbReference>
<dbReference type="Proteomes" id="UP001228581">
    <property type="component" value="Unassembled WGS sequence"/>
</dbReference>
<comment type="caution">
    <text evidence="5">The sequence shown here is derived from an EMBL/GenBank/DDBJ whole genome shotgun (WGS) entry which is preliminary data.</text>
</comment>
<keyword evidence="2" id="KW-0238">DNA-binding</keyword>
<keyword evidence="3" id="KW-0804">Transcription</keyword>
<keyword evidence="1" id="KW-0805">Transcription regulation</keyword>
<dbReference type="AlphaFoldDB" id="A0AAE3QRL7"/>
<evidence type="ECO:0000313" key="8">
    <source>
        <dbReference type="Proteomes" id="UP001241110"/>
    </source>
</evidence>
<evidence type="ECO:0000256" key="1">
    <source>
        <dbReference type="ARBA" id="ARBA00023015"/>
    </source>
</evidence>
<reference evidence="5 7" key="1">
    <citation type="submission" date="2023-05" db="EMBL/GenBank/DDBJ databases">
        <authorList>
            <person name="Zhang X."/>
        </authorList>
    </citation>
    <scope>NUCLEOTIDE SEQUENCE</scope>
    <source>
        <strain evidence="6 7">DM2B3-1</strain>
        <strain evidence="5">YF14B1</strain>
    </source>
</reference>
<dbReference type="Gene3D" id="2.60.120.10">
    <property type="entry name" value="Jelly Rolls"/>
    <property type="match status" value="1"/>
</dbReference>
<gene>
    <name evidence="5" type="ORF">QNI16_15700</name>
    <name evidence="6" type="ORF">QNI19_04595</name>
</gene>
<sequence length="283" mass="33404">MNLSFRLITPQANRSYSFRRELLGFTTLWHYHPELELVYFMKGKVNALVGDTFRDFAEGDLVLLGSNFPHIFKEQPEYQAANPTVNPYGLMLQFQENFLGKEFLEKPETIRLRHLFERARRGLLFKPNVVESLQPVLETLHTQGETRQLLMLLDILFTMAETQDYDYLTNQDYFFHINDDDEHRLARVRQYVYENFKSKITVAKVASIANMSETAFCRYFKSRTSKNFTRFLNEVRVAYACKVLHKPDTTVSDACFRSGFNSLSYFNRQFKAIMQVSPQRYLR</sequence>
<dbReference type="RefSeq" id="WP_313980414.1">
    <property type="nucleotide sequence ID" value="NZ_JASJOR010000008.1"/>
</dbReference>
<dbReference type="Proteomes" id="UP001241110">
    <property type="component" value="Unassembled WGS sequence"/>
</dbReference>
<dbReference type="GO" id="GO:0003700">
    <property type="term" value="F:DNA-binding transcription factor activity"/>
    <property type="evidence" value="ECO:0007669"/>
    <property type="project" value="InterPro"/>
</dbReference>
<dbReference type="EMBL" id="JASJOS010000006">
    <property type="protein sequence ID" value="MDJ1481945.1"/>
    <property type="molecule type" value="Genomic_DNA"/>
</dbReference>
<dbReference type="PANTHER" id="PTHR43280">
    <property type="entry name" value="ARAC-FAMILY TRANSCRIPTIONAL REGULATOR"/>
    <property type="match status" value="1"/>
</dbReference>
<dbReference type="SUPFAM" id="SSF46689">
    <property type="entry name" value="Homeodomain-like"/>
    <property type="match status" value="2"/>
</dbReference>
<evidence type="ECO:0000256" key="2">
    <source>
        <dbReference type="ARBA" id="ARBA00023125"/>
    </source>
</evidence>
<accession>A0AAE3QRL7</accession>
<dbReference type="SMART" id="SM00342">
    <property type="entry name" value="HTH_ARAC"/>
    <property type="match status" value="1"/>
</dbReference>
<organism evidence="5 8">
    <name type="scientific">Xanthocytophaga flava</name>
    <dbReference type="NCBI Taxonomy" id="3048013"/>
    <lineage>
        <taxon>Bacteria</taxon>
        <taxon>Pseudomonadati</taxon>
        <taxon>Bacteroidota</taxon>
        <taxon>Cytophagia</taxon>
        <taxon>Cytophagales</taxon>
        <taxon>Rhodocytophagaceae</taxon>
        <taxon>Xanthocytophaga</taxon>
    </lineage>
</organism>
<dbReference type="PANTHER" id="PTHR43280:SF27">
    <property type="entry name" value="TRANSCRIPTIONAL REGULATOR MTLR"/>
    <property type="match status" value="1"/>
</dbReference>
<evidence type="ECO:0000256" key="3">
    <source>
        <dbReference type="ARBA" id="ARBA00023163"/>
    </source>
</evidence>
<dbReference type="InterPro" id="IPR011051">
    <property type="entry name" value="RmlC_Cupin_sf"/>
</dbReference>
<protein>
    <submittedName>
        <fullName evidence="5">AraC family transcriptional regulator</fullName>
    </submittedName>
</protein>
<evidence type="ECO:0000259" key="4">
    <source>
        <dbReference type="PROSITE" id="PS01124"/>
    </source>
</evidence>
<dbReference type="GO" id="GO:0043565">
    <property type="term" value="F:sequence-specific DNA binding"/>
    <property type="evidence" value="ECO:0007669"/>
    <property type="project" value="InterPro"/>
</dbReference>
<name>A0AAE3QRL7_9BACT</name>
<evidence type="ECO:0000313" key="6">
    <source>
        <dbReference type="EMBL" id="MDJ1492198.1"/>
    </source>
</evidence>
<dbReference type="SUPFAM" id="SSF51182">
    <property type="entry name" value="RmlC-like cupins"/>
    <property type="match status" value="1"/>
</dbReference>
<feature type="domain" description="HTH araC/xylS-type" evidence="4">
    <location>
        <begin position="186"/>
        <end position="283"/>
    </location>
</feature>
<keyword evidence="7" id="KW-1185">Reference proteome</keyword>
<dbReference type="PROSITE" id="PS00041">
    <property type="entry name" value="HTH_ARAC_FAMILY_1"/>
    <property type="match status" value="1"/>
</dbReference>
<dbReference type="EMBL" id="JASJOT010000002">
    <property type="protein sequence ID" value="MDJ1492198.1"/>
    <property type="molecule type" value="Genomic_DNA"/>
</dbReference>
<evidence type="ECO:0000313" key="7">
    <source>
        <dbReference type="Proteomes" id="UP001228581"/>
    </source>
</evidence>
<dbReference type="Pfam" id="PF12833">
    <property type="entry name" value="HTH_18"/>
    <property type="match status" value="1"/>
</dbReference>
<dbReference type="InterPro" id="IPR009057">
    <property type="entry name" value="Homeodomain-like_sf"/>
</dbReference>
<dbReference type="PROSITE" id="PS01124">
    <property type="entry name" value="HTH_ARAC_FAMILY_2"/>
    <property type="match status" value="1"/>
</dbReference>
<dbReference type="InterPro" id="IPR018060">
    <property type="entry name" value="HTH_AraC"/>
</dbReference>